<keyword evidence="5" id="KW-1185">Reference proteome</keyword>
<dbReference type="InterPro" id="IPR043726">
    <property type="entry name" value="LiaI-LiaF-like_TM1"/>
</dbReference>
<dbReference type="Pfam" id="PF18917">
    <property type="entry name" value="LiaI-LiaF-like_TM1"/>
    <property type="match status" value="1"/>
</dbReference>
<reference evidence="4 5" key="1">
    <citation type="submission" date="2021-10" db="EMBL/GenBank/DDBJ databases">
        <title>Lutispora strain m25 sp. nov., a thermophilic, non-spore-forming bacterium isolated from a lab-scale methanogenic bioreactor digesting anaerobic sludge.</title>
        <authorList>
            <person name="El Houari A."/>
            <person name="Mcdonald J."/>
        </authorList>
    </citation>
    <scope>NUCLEOTIDE SEQUENCE [LARGE SCALE GENOMIC DNA]</scope>
    <source>
        <strain evidence="5">m25</strain>
    </source>
</reference>
<name>A0ABT1NJI6_9FIRM</name>
<organism evidence="4 5">
    <name type="scientific">Lutispora saccharofermentans</name>
    <dbReference type="NCBI Taxonomy" id="3024236"/>
    <lineage>
        <taxon>Bacteria</taxon>
        <taxon>Bacillati</taxon>
        <taxon>Bacillota</taxon>
        <taxon>Clostridia</taxon>
        <taxon>Lutisporales</taxon>
        <taxon>Lutisporaceae</taxon>
        <taxon>Lutispora</taxon>
    </lineage>
</organism>
<dbReference type="Pfam" id="PF13349">
    <property type="entry name" value="DUF4097"/>
    <property type="match status" value="1"/>
</dbReference>
<keyword evidence="1" id="KW-1133">Transmembrane helix</keyword>
<evidence type="ECO:0000259" key="2">
    <source>
        <dbReference type="Pfam" id="PF13349"/>
    </source>
</evidence>
<dbReference type="Proteomes" id="UP001651880">
    <property type="component" value="Unassembled WGS sequence"/>
</dbReference>
<sequence length="391" mass="42561">MVKKKVGTITLAIGLITAGAVLFAQNFTDLPIKDIYKYWPLLLIGLGLEIVIYMSVYGRDNANVKLSIDGLCIIFIILAAIIGSGNFIGFRHMRIQGIGDIPFIGGLGYRGQIEENINRSGISKDYDIKELKLTNSFGDIEIRKGKSDEIRLEAVATVQYNDERKAKNYVKNALKIEEGEVTNIYIEDLSNLANRDYNKAMVDFIVYIPEGITLDIKNSFGKIEIEGGGKTTVKNGNGDIKLINCSEDAEIKNSFGKIEIENIKGSIDASNSNGSIDIRKAAGNIDADTSFGNVRLEEVGGNIEAESSNGNIEIFKAKGNIEAKTSFGNVRLDKESIDNGKVSAETSFGSIKGFDDASVRDSGQKKSLEAAYGNGNRDIKLKTSNGNIEAR</sequence>
<dbReference type="EMBL" id="JAJEKE010000021">
    <property type="protein sequence ID" value="MCQ1531356.1"/>
    <property type="molecule type" value="Genomic_DNA"/>
</dbReference>
<evidence type="ECO:0000259" key="3">
    <source>
        <dbReference type="Pfam" id="PF18917"/>
    </source>
</evidence>
<comment type="caution">
    <text evidence="4">The sequence shown here is derived from an EMBL/GenBank/DDBJ whole genome shotgun (WGS) entry which is preliminary data.</text>
</comment>
<evidence type="ECO:0000313" key="4">
    <source>
        <dbReference type="EMBL" id="MCQ1531356.1"/>
    </source>
</evidence>
<feature type="domain" description="DUF4097" evidence="2">
    <location>
        <begin position="128"/>
        <end position="389"/>
    </location>
</feature>
<keyword evidence="1" id="KW-0472">Membrane</keyword>
<evidence type="ECO:0000313" key="5">
    <source>
        <dbReference type="Proteomes" id="UP001651880"/>
    </source>
</evidence>
<gene>
    <name evidence="4" type="ORF">LJD61_17680</name>
</gene>
<feature type="transmembrane region" description="Helical" evidence="1">
    <location>
        <begin position="36"/>
        <end position="56"/>
    </location>
</feature>
<feature type="transmembrane region" description="Helical" evidence="1">
    <location>
        <begin position="68"/>
        <end position="88"/>
    </location>
</feature>
<keyword evidence="1" id="KW-0812">Transmembrane</keyword>
<accession>A0ABT1NJI6</accession>
<feature type="transmembrane region" description="Helical" evidence="1">
    <location>
        <begin position="6"/>
        <end position="24"/>
    </location>
</feature>
<evidence type="ECO:0000256" key="1">
    <source>
        <dbReference type="SAM" id="Phobius"/>
    </source>
</evidence>
<proteinExistence type="predicted"/>
<feature type="domain" description="LiaI-LiaF-like transmembrane region" evidence="3">
    <location>
        <begin position="9"/>
        <end position="50"/>
    </location>
</feature>
<dbReference type="RefSeq" id="WP_255228887.1">
    <property type="nucleotide sequence ID" value="NZ_JAJEKE010000021.1"/>
</dbReference>
<protein>
    <submittedName>
        <fullName evidence="4">DUF4097 domain-containing protein</fullName>
    </submittedName>
</protein>
<dbReference type="InterPro" id="IPR025164">
    <property type="entry name" value="Toastrack_DUF4097"/>
</dbReference>